<comment type="caution">
    <text evidence="6">The sequence shown here is derived from an EMBL/GenBank/DDBJ whole genome shotgun (WGS) entry which is preliminary data.</text>
</comment>
<reference evidence="6 7" key="1">
    <citation type="submission" date="2020-08" db="EMBL/GenBank/DDBJ databases">
        <title>Genomic Encyclopedia of Type Strains, Phase IV (KMG-IV): sequencing the most valuable type-strain genomes for metagenomic binning, comparative biology and taxonomic classification.</title>
        <authorList>
            <person name="Goeker M."/>
        </authorList>
    </citation>
    <scope>NUCLEOTIDE SEQUENCE [LARGE SCALE GENOMIC DNA]</scope>
    <source>
        <strain evidence="6 7">DSM 100044</strain>
    </source>
</reference>
<evidence type="ECO:0000256" key="4">
    <source>
        <dbReference type="ARBA" id="ARBA00023136"/>
    </source>
</evidence>
<accession>A0A7W9BGF0</accession>
<protein>
    <submittedName>
        <fullName evidence="6">TonB family protein</fullName>
    </submittedName>
</protein>
<organism evidence="6 7">
    <name type="scientific">Sphingomonas aerophila</name>
    <dbReference type="NCBI Taxonomy" id="1344948"/>
    <lineage>
        <taxon>Bacteria</taxon>
        <taxon>Pseudomonadati</taxon>
        <taxon>Pseudomonadota</taxon>
        <taxon>Alphaproteobacteria</taxon>
        <taxon>Sphingomonadales</taxon>
        <taxon>Sphingomonadaceae</taxon>
        <taxon>Sphingomonas</taxon>
    </lineage>
</organism>
<evidence type="ECO:0000256" key="1">
    <source>
        <dbReference type="ARBA" id="ARBA00004167"/>
    </source>
</evidence>
<dbReference type="NCBIfam" id="TIGR01352">
    <property type="entry name" value="tonB_Cterm"/>
    <property type="match status" value="1"/>
</dbReference>
<dbReference type="Pfam" id="PF03544">
    <property type="entry name" value="TonB_C"/>
    <property type="match status" value="1"/>
</dbReference>
<keyword evidence="3" id="KW-1133">Transmembrane helix</keyword>
<keyword evidence="7" id="KW-1185">Reference proteome</keyword>
<dbReference type="EMBL" id="JACIJK010000011">
    <property type="protein sequence ID" value="MBB5716459.1"/>
    <property type="molecule type" value="Genomic_DNA"/>
</dbReference>
<proteinExistence type="predicted"/>
<keyword evidence="4" id="KW-0472">Membrane</keyword>
<comment type="subcellular location">
    <subcellularLocation>
        <location evidence="1">Membrane</location>
        <topology evidence="1">Single-pass membrane protein</topology>
    </subcellularLocation>
</comment>
<evidence type="ECO:0000313" key="7">
    <source>
        <dbReference type="Proteomes" id="UP000546200"/>
    </source>
</evidence>
<dbReference type="InterPro" id="IPR006260">
    <property type="entry name" value="TonB/TolA_C"/>
</dbReference>
<evidence type="ECO:0000256" key="2">
    <source>
        <dbReference type="ARBA" id="ARBA00022692"/>
    </source>
</evidence>
<dbReference type="RefSeq" id="WP_184059769.1">
    <property type="nucleotide sequence ID" value="NZ_JACIJK010000011.1"/>
</dbReference>
<evidence type="ECO:0000313" key="6">
    <source>
        <dbReference type="EMBL" id="MBB5716459.1"/>
    </source>
</evidence>
<dbReference type="Proteomes" id="UP000546200">
    <property type="component" value="Unassembled WGS sequence"/>
</dbReference>
<dbReference type="PROSITE" id="PS52015">
    <property type="entry name" value="TONB_CTD"/>
    <property type="match status" value="1"/>
</dbReference>
<feature type="domain" description="TonB C-terminal" evidence="5">
    <location>
        <begin position="161"/>
        <end position="253"/>
    </location>
</feature>
<gene>
    <name evidence="6" type="ORF">FHS94_003325</name>
</gene>
<evidence type="ECO:0000256" key="3">
    <source>
        <dbReference type="ARBA" id="ARBA00022989"/>
    </source>
</evidence>
<dbReference type="GO" id="GO:0016020">
    <property type="term" value="C:membrane"/>
    <property type="evidence" value="ECO:0007669"/>
    <property type="project" value="UniProtKB-SubCell"/>
</dbReference>
<dbReference type="GO" id="GO:0055085">
    <property type="term" value="P:transmembrane transport"/>
    <property type="evidence" value="ECO:0007669"/>
    <property type="project" value="InterPro"/>
</dbReference>
<sequence>MLADAPASASLPPAGHWTVEYKAGDCTLSRSFGGPAKPIVFGIKPTVDFTAGELVLIIPGSAGKSAKYGTGSLRLFPVDNGSTIRWAAAPLKDGQGHGVRFDAPREFWDDLPTSTEVRLQVGEGRPIRLALGPMKGAIAAAQKCGDDLMRNWGANPAAVLKPPASQTIGIFSTDDYPAEALRNQEQGRVTTLTTVNLSGKPIGCTVLKTSGHASLDEAVCRKIMRVGQFAPAGESGPDKRFVFLTVSWEAPEL</sequence>
<dbReference type="Gene3D" id="3.30.1150.10">
    <property type="match status" value="1"/>
</dbReference>
<name>A0A7W9BGF0_9SPHN</name>
<evidence type="ECO:0000259" key="5">
    <source>
        <dbReference type="PROSITE" id="PS52015"/>
    </source>
</evidence>
<dbReference type="InterPro" id="IPR037682">
    <property type="entry name" value="TonB_C"/>
</dbReference>
<dbReference type="AlphaFoldDB" id="A0A7W9BGF0"/>
<dbReference type="SUPFAM" id="SSF74653">
    <property type="entry name" value="TolA/TonB C-terminal domain"/>
    <property type="match status" value="1"/>
</dbReference>
<keyword evidence="2" id="KW-0812">Transmembrane</keyword>